<protein>
    <submittedName>
        <fullName evidence="1">Uncharacterized protein</fullName>
    </submittedName>
</protein>
<gene>
    <name evidence="1" type="ORF">L914_07356</name>
</gene>
<proteinExistence type="predicted"/>
<sequence>MQRGERLRKTVPVEHAEGIRGFLLDVIGVWAFTMRNAFGQAVEVEANIIDGCTDEFLIGVDFIKSHKANMDFARNERLRSRVQKWGKVLVPAIEVQGGQVKLPAKKKLGTWVPIDDDMKVLEFNGELKYDKLDEWLRNGGGRHSMGDCPPVTALDVHHHIDTGDAAPIMMKRRRQAQTEDAVVEESVSKMLRANVIEEGNGAWVFPAVLVRKKDGK</sequence>
<accession>W2NHQ4</accession>
<dbReference type="VEuPathDB" id="FungiDB:PPTG_23609"/>
<reference evidence="1" key="1">
    <citation type="submission" date="2013-11" db="EMBL/GenBank/DDBJ databases">
        <title>The Genome Sequence of Phytophthora parasitica IAC_01/95.</title>
        <authorList>
            <consortium name="The Broad Institute Genomics Platform"/>
            <person name="Russ C."/>
            <person name="Tyler B."/>
            <person name="Panabieres F."/>
            <person name="Shan W."/>
            <person name="Tripathy S."/>
            <person name="Grunwald N."/>
            <person name="Machado M."/>
            <person name="Johnson C.S."/>
            <person name="Arredondo F."/>
            <person name="Hong C."/>
            <person name="Coffey M."/>
            <person name="Young S.K."/>
            <person name="Zeng Q."/>
            <person name="Gargeya S."/>
            <person name="Fitzgerald M."/>
            <person name="Abouelleil A."/>
            <person name="Alvarado L."/>
            <person name="Chapman S.B."/>
            <person name="Gainer-Dewar J."/>
            <person name="Goldberg J."/>
            <person name="Griggs A."/>
            <person name="Gujja S."/>
            <person name="Hansen M."/>
            <person name="Howarth C."/>
            <person name="Imamovic A."/>
            <person name="Ireland A."/>
            <person name="Larimer J."/>
            <person name="McCowan C."/>
            <person name="Murphy C."/>
            <person name="Pearson M."/>
            <person name="Poon T.W."/>
            <person name="Priest M."/>
            <person name="Roberts A."/>
            <person name="Saif S."/>
            <person name="Shea T."/>
            <person name="Sykes S."/>
            <person name="Wortman J."/>
            <person name="Nusbaum C."/>
            <person name="Birren B."/>
        </authorList>
    </citation>
    <scope>NUCLEOTIDE SEQUENCE [LARGE SCALE GENOMIC DNA]</scope>
    <source>
        <strain evidence="1">IAC_01/95</strain>
    </source>
</reference>
<dbReference type="SUPFAM" id="SSF56672">
    <property type="entry name" value="DNA/RNA polymerases"/>
    <property type="match status" value="1"/>
</dbReference>
<dbReference type="Gene3D" id="3.10.10.10">
    <property type="entry name" value="HIV Type 1 Reverse Transcriptase, subunit A, domain 1"/>
    <property type="match status" value="1"/>
</dbReference>
<name>W2NHQ4_PHYNI</name>
<dbReference type="EMBL" id="KI692530">
    <property type="protein sequence ID" value="ETM48065.1"/>
    <property type="molecule type" value="Genomic_DNA"/>
</dbReference>
<evidence type="ECO:0000313" key="1">
    <source>
        <dbReference type="EMBL" id="ETM48065.1"/>
    </source>
</evidence>
<organism evidence="1">
    <name type="scientific">Phytophthora nicotianae</name>
    <name type="common">Potato buckeye rot agent</name>
    <name type="synonym">Phytophthora parasitica</name>
    <dbReference type="NCBI Taxonomy" id="4792"/>
    <lineage>
        <taxon>Eukaryota</taxon>
        <taxon>Sar</taxon>
        <taxon>Stramenopiles</taxon>
        <taxon>Oomycota</taxon>
        <taxon>Peronosporomycetes</taxon>
        <taxon>Peronosporales</taxon>
        <taxon>Peronosporaceae</taxon>
        <taxon>Phytophthora</taxon>
    </lineage>
</organism>
<dbReference type="AlphaFoldDB" id="W2NHQ4"/>
<feature type="non-terminal residue" evidence="1">
    <location>
        <position position="216"/>
    </location>
</feature>
<dbReference type="Proteomes" id="UP000054532">
    <property type="component" value="Unassembled WGS sequence"/>
</dbReference>
<dbReference type="InterPro" id="IPR043502">
    <property type="entry name" value="DNA/RNA_pol_sf"/>
</dbReference>